<evidence type="ECO:0000313" key="1">
    <source>
        <dbReference type="EMBL" id="OUS41710.1"/>
    </source>
</evidence>
<dbReference type="AlphaFoldDB" id="A0A1Y5HX46"/>
<feature type="non-terminal residue" evidence="1">
    <location>
        <position position="301"/>
    </location>
</feature>
<name>A0A1Y5HX46_OSTTA</name>
<protein>
    <recommendedName>
        <fullName evidence="2">Nucleotide-diphospho-sugar transferase domain-containing protein</fullName>
    </recommendedName>
</protein>
<evidence type="ECO:0008006" key="2">
    <source>
        <dbReference type="Google" id="ProtNLM"/>
    </source>
</evidence>
<sequence length="301" mass="34319">FVTFAFTADAGGRWNAANCKTAIQLMYSSLVRSQSEYPQLHLYSNDPGVVPLLTTMKTTPHIILQKRQTQSFPSNEYSDLDKWRALSLAKLDAVEEVMRKHGVRAIWVDLDTLIFVDLKPAVGAVDSWVVGYQSGGCGGTNKNCSYEHTARGGLSNRDIEPAYDTYGDLWSLSLQTIDHIKSYRQRYVEEKLTLPLYDLQGYITFMLMDGVLNITFLHEIIPCNFGFFCSDFVFPTESNLEVTVRENHLACPTREFVPMTSRVGSMSFTALTFQKLFLKASTRFQFIADENARIWLTQWFY</sequence>
<gene>
    <name evidence="1" type="ORF">BE221DRAFT_42501</name>
</gene>
<organism evidence="1">
    <name type="scientific">Ostreococcus tauri</name>
    <name type="common">Marine green alga</name>
    <dbReference type="NCBI Taxonomy" id="70448"/>
    <lineage>
        <taxon>Eukaryota</taxon>
        <taxon>Viridiplantae</taxon>
        <taxon>Chlorophyta</taxon>
        <taxon>Mamiellophyceae</taxon>
        <taxon>Mamiellales</taxon>
        <taxon>Bathycoccaceae</taxon>
        <taxon>Ostreococcus</taxon>
    </lineage>
</organism>
<feature type="non-terminal residue" evidence="1">
    <location>
        <position position="1"/>
    </location>
</feature>
<dbReference type="EMBL" id="KZ155840">
    <property type="protein sequence ID" value="OUS41710.1"/>
    <property type="molecule type" value="Genomic_DNA"/>
</dbReference>
<proteinExistence type="predicted"/>
<dbReference type="Proteomes" id="UP000195557">
    <property type="component" value="Unassembled WGS sequence"/>
</dbReference>
<accession>A0A1Y5HX46</accession>
<reference evidence="1" key="1">
    <citation type="submission" date="2017-04" db="EMBL/GenBank/DDBJ databases">
        <title>Population genomics of picophytoplankton unveils novel chromosome hypervariability.</title>
        <authorList>
            <consortium name="DOE Joint Genome Institute"/>
            <person name="Blanc-Mathieu R."/>
            <person name="Krasovec M."/>
            <person name="Hebrard M."/>
            <person name="Yau S."/>
            <person name="Desgranges E."/>
            <person name="Martin J."/>
            <person name="Schackwitz W."/>
            <person name="Kuo A."/>
            <person name="Salin G."/>
            <person name="Donnadieu C."/>
            <person name="Desdevises Y."/>
            <person name="Sanchez-Ferandin S."/>
            <person name="Moreau H."/>
            <person name="Rivals E."/>
            <person name="Grigoriev I.V."/>
            <person name="Grimsley N."/>
            <person name="Eyre-Walker A."/>
            <person name="Piganeau G."/>
        </authorList>
    </citation>
    <scope>NUCLEOTIDE SEQUENCE [LARGE SCALE GENOMIC DNA]</scope>
    <source>
        <strain evidence="1">RCC 1115</strain>
    </source>
</reference>